<protein>
    <recommendedName>
        <fullName evidence="10">Type II secretion system protein L</fullName>
        <shortName evidence="10">T2SS protein L</shortName>
    </recommendedName>
</protein>
<dbReference type="GO" id="GO:0015628">
    <property type="term" value="P:protein secretion by the type II secretion system"/>
    <property type="evidence" value="ECO:0007669"/>
    <property type="project" value="InterPro"/>
</dbReference>
<gene>
    <name evidence="14" type="ORF">WR15_04730</name>
</gene>
<comment type="function">
    <text evidence="10">Inner membrane component of the type II secretion system required for the energy-dependent secretion of extracellular factors such as proteases and toxins from the periplasm.</text>
</comment>
<dbReference type="InterPro" id="IPR025691">
    <property type="entry name" value="GspL_pp_dom"/>
</dbReference>
<evidence type="ECO:0000256" key="3">
    <source>
        <dbReference type="ARBA" id="ARBA00022448"/>
    </source>
</evidence>
<dbReference type="EMBL" id="LGZN01000013">
    <property type="protein sequence ID" value="KNF71180.1"/>
    <property type="molecule type" value="Genomic_DNA"/>
</dbReference>
<dbReference type="GO" id="GO:0009276">
    <property type="term" value="C:Gram-negative-bacterium-type cell wall"/>
    <property type="evidence" value="ECO:0007669"/>
    <property type="project" value="InterPro"/>
</dbReference>
<evidence type="ECO:0000256" key="1">
    <source>
        <dbReference type="ARBA" id="ARBA00004377"/>
    </source>
</evidence>
<evidence type="ECO:0000256" key="2">
    <source>
        <dbReference type="ARBA" id="ARBA00005318"/>
    </source>
</evidence>
<evidence type="ECO:0000313" key="15">
    <source>
        <dbReference type="Proteomes" id="UP000037564"/>
    </source>
</evidence>
<keyword evidence="3 10" id="KW-0813">Transport</keyword>
<evidence type="ECO:0000256" key="8">
    <source>
        <dbReference type="ARBA" id="ARBA00022989"/>
    </source>
</evidence>
<keyword evidence="5" id="KW-0997">Cell inner membrane</keyword>
<dbReference type="GO" id="GO:0005886">
    <property type="term" value="C:plasma membrane"/>
    <property type="evidence" value="ECO:0007669"/>
    <property type="project" value="UniProtKB-SubCell"/>
</dbReference>
<evidence type="ECO:0000313" key="14">
    <source>
        <dbReference type="EMBL" id="KNF71180.1"/>
    </source>
</evidence>
<dbReference type="Gene3D" id="3.30.420.380">
    <property type="match status" value="1"/>
</dbReference>
<comment type="subcellular location">
    <subcellularLocation>
        <location evidence="1">Cell inner membrane</location>
        <topology evidence="1">Single-pass membrane protein</topology>
    </subcellularLocation>
</comment>
<feature type="transmembrane region" description="Helical" evidence="11">
    <location>
        <begin position="246"/>
        <end position="267"/>
    </location>
</feature>
<proteinExistence type="inferred from homology"/>
<dbReference type="Gene3D" id="3.30.1360.100">
    <property type="entry name" value="General secretion pathway protein M, EpsM"/>
    <property type="match status" value="1"/>
</dbReference>
<evidence type="ECO:0000256" key="7">
    <source>
        <dbReference type="ARBA" id="ARBA00022927"/>
    </source>
</evidence>
<dbReference type="PATRIC" id="fig|562.7396.peg.711"/>
<evidence type="ECO:0000259" key="13">
    <source>
        <dbReference type="Pfam" id="PF12693"/>
    </source>
</evidence>
<keyword evidence="4" id="KW-1003">Cell membrane</keyword>
<name>A0A0B0VKD4_ECOLX</name>
<organism evidence="14 15">
    <name type="scientific">Escherichia coli</name>
    <dbReference type="NCBI Taxonomy" id="562"/>
    <lineage>
        <taxon>Bacteria</taxon>
        <taxon>Pseudomonadati</taxon>
        <taxon>Pseudomonadota</taxon>
        <taxon>Gammaproteobacteria</taxon>
        <taxon>Enterobacterales</taxon>
        <taxon>Enterobacteriaceae</taxon>
        <taxon>Escherichia</taxon>
    </lineage>
</organism>
<dbReference type="AlphaFoldDB" id="A0A0B0VKD4"/>
<evidence type="ECO:0000256" key="6">
    <source>
        <dbReference type="ARBA" id="ARBA00022692"/>
    </source>
</evidence>
<comment type="similarity">
    <text evidence="2 10">Belongs to the GSP L family.</text>
</comment>
<dbReference type="NCBIfam" id="TIGR01709">
    <property type="entry name" value="typeII_sec_gspL"/>
    <property type="match status" value="1"/>
</dbReference>
<dbReference type="InterPro" id="IPR024230">
    <property type="entry name" value="GspL_cyto_dom"/>
</dbReference>
<sequence length="398" mass="45256">MKNLKHHDGARLFLRLPADDSHPLLWLLASSEDTQYGSVEIGEINPQLACLLTRYPACVLVPASEIAFHQVTLPYRSRRQRLQVLPFILEEQLATDIENLHFAILQQNGDICDVAVVEKTVMQGWIACCEKLGIREQMFLPDVLMLPLASEGWSAVSLNEQWLFRRDAYAGMVVEYSWLPQLLAISAPSVIESYSTPPAHSMDIEWRQQPERNVLQLAAEMGEYNGADLRQGEFARKGSVYMGIRAWRSVIFSLMVYVLLLCLDAGITHYRLWQQAGNWQQTSERFYQQLFPGEKNVINPRSKMMKHLQQLPADKQPGLGAMVCQLQQLLEETSAVRVQALGWDGRRRELKIDLLAESFQALEQFQQLAGEKHPLQSGEIRQNSEGVESRIILGVADE</sequence>
<keyword evidence="8 11" id="KW-1133">Transmembrane helix</keyword>
<keyword evidence="6 11" id="KW-0812">Transmembrane</keyword>
<accession>A0A0B0VKD4</accession>
<dbReference type="InterPro" id="IPR043129">
    <property type="entry name" value="ATPase_NBD"/>
</dbReference>
<dbReference type="CDD" id="cd24017">
    <property type="entry name" value="ASKHA_T2SSL_N"/>
    <property type="match status" value="1"/>
</dbReference>
<evidence type="ECO:0000256" key="5">
    <source>
        <dbReference type="ARBA" id="ARBA00022519"/>
    </source>
</evidence>
<dbReference type="GO" id="GO:0015627">
    <property type="term" value="C:type II protein secretion system complex"/>
    <property type="evidence" value="ECO:0007669"/>
    <property type="project" value="InterPro"/>
</dbReference>
<comment type="caution">
    <text evidence="14">The sequence shown here is derived from an EMBL/GenBank/DDBJ whole genome shotgun (WGS) entry which is preliminary data.</text>
</comment>
<keyword evidence="7 10" id="KW-0653">Protein transport</keyword>
<evidence type="ECO:0000256" key="10">
    <source>
        <dbReference type="PIRNR" id="PIRNR015761"/>
    </source>
</evidence>
<dbReference type="Proteomes" id="UP000037564">
    <property type="component" value="Unassembled WGS sequence"/>
</dbReference>
<evidence type="ECO:0000256" key="9">
    <source>
        <dbReference type="ARBA" id="ARBA00023136"/>
    </source>
</evidence>
<dbReference type="SUPFAM" id="SSF53067">
    <property type="entry name" value="Actin-like ATPase domain"/>
    <property type="match status" value="2"/>
</dbReference>
<evidence type="ECO:0000256" key="11">
    <source>
        <dbReference type="SAM" id="Phobius"/>
    </source>
</evidence>
<feature type="domain" description="GspL cytoplasmic actin-ATPase-like" evidence="12">
    <location>
        <begin position="12"/>
        <end position="236"/>
    </location>
</feature>
<dbReference type="Pfam" id="PF12693">
    <property type="entry name" value="GspL_C"/>
    <property type="match status" value="1"/>
</dbReference>
<feature type="domain" description="GspL periplasmic" evidence="13">
    <location>
        <begin position="245"/>
        <end position="394"/>
    </location>
</feature>
<dbReference type="Gene3D" id="3.30.420.370">
    <property type="match status" value="1"/>
</dbReference>
<reference evidence="14 15" key="1">
    <citation type="submission" date="2015-07" db="EMBL/GenBank/DDBJ databases">
        <title>Genome sequences of 64 non-O157:H7 Shiga toxin-producing Escherichia coli strains.</title>
        <authorList>
            <person name="Gonzalez-Escalona N."/>
            <person name="Toro M."/>
            <person name="Timme R."/>
            <person name="Payne J."/>
        </authorList>
    </citation>
    <scope>NUCLEOTIDE SEQUENCE [LARGE SCALE GENOMIC DNA]</scope>
    <source>
        <strain evidence="14 15">CFSAN026843</strain>
    </source>
</reference>
<keyword evidence="9 11" id="KW-0472">Membrane</keyword>
<dbReference type="Pfam" id="PF05134">
    <property type="entry name" value="T2SSL"/>
    <property type="match status" value="1"/>
</dbReference>
<dbReference type="PIRSF" id="PIRSF015761">
    <property type="entry name" value="Protein_L"/>
    <property type="match status" value="1"/>
</dbReference>
<evidence type="ECO:0000256" key="4">
    <source>
        <dbReference type="ARBA" id="ARBA00022475"/>
    </source>
</evidence>
<evidence type="ECO:0000259" key="12">
    <source>
        <dbReference type="Pfam" id="PF05134"/>
    </source>
</evidence>
<dbReference type="InterPro" id="IPR007812">
    <property type="entry name" value="T2SS_protein-GspL"/>
</dbReference>